<dbReference type="InterPro" id="IPR009006">
    <property type="entry name" value="Ala_racemase/Decarboxylase_C"/>
</dbReference>
<sequence length="357" mass="37900">MPLVLHVDGGRWRAHLRSVVDAEPGTVPVIKGNGYGFGRASLARRSEWLGVDTVAVGQYDELDSVASRFRGSLLVLTPWRAFHADAAPLSGAAGKRVVHTVGRIEDLRDLVRRSDLPGTGPRVVLELLTSMRRHGLSAAGLREIADSTAGNVTVEGVALHLPLAEAGGPGHVGEVDRLLTDVVAADLETRAIWVSHLSPTELATLRARWPDFTFRPRTGTGLWLGDRGALEVRATVLDVHPVERGTTYGYRGRSAPRKGHLVVVAGGTAHGIGLEAPLGEASFRSRAASVARGGLDAAGLVRSPYTVAGKARLFAEPPHMQASMLFLPAGVTPPAIGDEVPVRVRFTATDVDEVRLG</sequence>
<protein>
    <submittedName>
        <fullName evidence="2">Alanine racemase</fullName>
    </submittedName>
</protein>
<dbReference type="InterPro" id="IPR029066">
    <property type="entry name" value="PLP-binding_barrel"/>
</dbReference>
<name>A0A917F4Y9_9ACTN</name>
<gene>
    <name evidence="2" type="ORF">GCM10011519_21430</name>
</gene>
<dbReference type="SUPFAM" id="SSF51419">
    <property type="entry name" value="PLP-binding barrel"/>
    <property type="match status" value="1"/>
</dbReference>
<keyword evidence="3" id="KW-1185">Reference proteome</keyword>
<evidence type="ECO:0000313" key="2">
    <source>
        <dbReference type="EMBL" id="GGF47117.1"/>
    </source>
</evidence>
<evidence type="ECO:0000259" key="1">
    <source>
        <dbReference type="Pfam" id="PF01168"/>
    </source>
</evidence>
<feature type="domain" description="Alanine racemase N-terminal" evidence="1">
    <location>
        <begin position="16"/>
        <end position="168"/>
    </location>
</feature>
<reference evidence="2" key="2">
    <citation type="submission" date="2020-09" db="EMBL/GenBank/DDBJ databases">
        <authorList>
            <person name="Sun Q."/>
            <person name="Zhou Y."/>
        </authorList>
    </citation>
    <scope>NUCLEOTIDE SEQUENCE</scope>
    <source>
        <strain evidence="2">CGMCC 1.16067</strain>
    </source>
</reference>
<accession>A0A917F4Y9</accession>
<comment type="caution">
    <text evidence="2">The sequence shown here is derived from an EMBL/GenBank/DDBJ whole genome shotgun (WGS) entry which is preliminary data.</text>
</comment>
<dbReference type="AlphaFoldDB" id="A0A917F4Y9"/>
<dbReference type="Pfam" id="PF01168">
    <property type="entry name" value="Ala_racemase_N"/>
    <property type="match status" value="1"/>
</dbReference>
<dbReference type="EMBL" id="BMKQ01000001">
    <property type="protein sequence ID" value="GGF47117.1"/>
    <property type="molecule type" value="Genomic_DNA"/>
</dbReference>
<dbReference type="GO" id="GO:0003824">
    <property type="term" value="F:catalytic activity"/>
    <property type="evidence" value="ECO:0007669"/>
    <property type="project" value="InterPro"/>
</dbReference>
<dbReference type="Gene3D" id="2.40.37.10">
    <property type="entry name" value="Lyase, Ornithine Decarboxylase, Chain A, domain 1"/>
    <property type="match status" value="1"/>
</dbReference>
<dbReference type="InterPro" id="IPR001608">
    <property type="entry name" value="Ala_racemase_N"/>
</dbReference>
<organism evidence="2 3">
    <name type="scientific">Marmoricola endophyticus</name>
    <dbReference type="NCBI Taxonomy" id="2040280"/>
    <lineage>
        <taxon>Bacteria</taxon>
        <taxon>Bacillati</taxon>
        <taxon>Actinomycetota</taxon>
        <taxon>Actinomycetes</taxon>
        <taxon>Propionibacteriales</taxon>
        <taxon>Nocardioidaceae</taxon>
        <taxon>Marmoricola</taxon>
    </lineage>
</organism>
<dbReference type="Gene3D" id="3.20.20.10">
    <property type="entry name" value="Alanine racemase"/>
    <property type="match status" value="1"/>
</dbReference>
<proteinExistence type="predicted"/>
<evidence type="ECO:0000313" key="3">
    <source>
        <dbReference type="Proteomes" id="UP000649179"/>
    </source>
</evidence>
<dbReference type="Proteomes" id="UP000649179">
    <property type="component" value="Unassembled WGS sequence"/>
</dbReference>
<reference evidence="2" key="1">
    <citation type="journal article" date="2014" name="Int. J. Syst. Evol. Microbiol.">
        <title>Complete genome sequence of Corynebacterium casei LMG S-19264T (=DSM 44701T), isolated from a smear-ripened cheese.</title>
        <authorList>
            <consortium name="US DOE Joint Genome Institute (JGI-PGF)"/>
            <person name="Walter F."/>
            <person name="Albersmeier A."/>
            <person name="Kalinowski J."/>
            <person name="Ruckert C."/>
        </authorList>
    </citation>
    <scope>NUCLEOTIDE SEQUENCE</scope>
    <source>
        <strain evidence="2">CGMCC 1.16067</strain>
    </source>
</reference>
<dbReference type="RefSeq" id="WP_188779758.1">
    <property type="nucleotide sequence ID" value="NZ_BMKQ01000001.1"/>
</dbReference>